<comment type="caution">
    <text evidence="1">The sequence shown here is derived from an EMBL/GenBank/DDBJ whole genome shotgun (WGS) entry which is preliminary data.</text>
</comment>
<protein>
    <submittedName>
        <fullName evidence="1">Uncharacterized protein</fullName>
    </submittedName>
</protein>
<dbReference type="Proteomes" id="UP001062846">
    <property type="component" value="Chromosome 9"/>
</dbReference>
<name>A0ACC0MB88_RHOML</name>
<dbReference type="EMBL" id="CM046396">
    <property type="protein sequence ID" value="KAI8538207.1"/>
    <property type="molecule type" value="Genomic_DNA"/>
</dbReference>
<reference evidence="1" key="1">
    <citation type="submission" date="2022-02" db="EMBL/GenBank/DDBJ databases">
        <title>Plant Genome Project.</title>
        <authorList>
            <person name="Zhang R.-G."/>
        </authorList>
    </citation>
    <scope>NUCLEOTIDE SEQUENCE</scope>
    <source>
        <strain evidence="1">AT1</strain>
    </source>
</reference>
<evidence type="ECO:0000313" key="1">
    <source>
        <dbReference type="EMBL" id="KAI8538207.1"/>
    </source>
</evidence>
<sequence length="95" mass="11511">MNNCCLARWWFDTKFRNLEKNVWETFFYATLWFLCLIRFSKPNKAVFNNSSTSFEVVGELVKTRVTMWMKTKFAIKIYSVEEFKVYIDGIRKLKL</sequence>
<keyword evidence="2" id="KW-1185">Reference proteome</keyword>
<proteinExistence type="predicted"/>
<accession>A0ACC0MB88</accession>
<evidence type="ECO:0000313" key="2">
    <source>
        <dbReference type="Proteomes" id="UP001062846"/>
    </source>
</evidence>
<gene>
    <name evidence="1" type="ORF">RHMOL_Rhmol09G0084700</name>
</gene>
<organism evidence="1 2">
    <name type="scientific">Rhododendron molle</name>
    <name type="common">Chinese azalea</name>
    <name type="synonym">Azalea mollis</name>
    <dbReference type="NCBI Taxonomy" id="49168"/>
    <lineage>
        <taxon>Eukaryota</taxon>
        <taxon>Viridiplantae</taxon>
        <taxon>Streptophyta</taxon>
        <taxon>Embryophyta</taxon>
        <taxon>Tracheophyta</taxon>
        <taxon>Spermatophyta</taxon>
        <taxon>Magnoliopsida</taxon>
        <taxon>eudicotyledons</taxon>
        <taxon>Gunneridae</taxon>
        <taxon>Pentapetalae</taxon>
        <taxon>asterids</taxon>
        <taxon>Ericales</taxon>
        <taxon>Ericaceae</taxon>
        <taxon>Ericoideae</taxon>
        <taxon>Rhodoreae</taxon>
        <taxon>Rhododendron</taxon>
    </lineage>
</organism>